<evidence type="ECO:0000256" key="3">
    <source>
        <dbReference type="ARBA" id="ARBA00023242"/>
    </source>
</evidence>
<protein>
    <submittedName>
        <fullName evidence="6">VQ motif-containing protein 4-like</fullName>
    </submittedName>
</protein>
<dbReference type="RefSeq" id="XP_018844507.1">
    <property type="nucleotide sequence ID" value="XM_018988962.1"/>
</dbReference>
<dbReference type="STRING" id="51240.A0A2I4GKT3"/>
<dbReference type="PANTHER" id="PTHR33402">
    <property type="entry name" value="VQ MOTIF-CONTAINING PROTEIN 11-LIKE"/>
    <property type="match status" value="1"/>
</dbReference>
<evidence type="ECO:0000313" key="5">
    <source>
        <dbReference type="Proteomes" id="UP000235220"/>
    </source>
</evidence>
<dbReference type="KEGG" id="jre:109008748"/>
<feature type="compositionally biased region" description="Polar residues" evidence="4">
    <location>
        <begin position="84"/>
        <end position="103"/>
    </location>
</feature>
<dbReference type="PANTHER" id="PTHR33402:SF17">
    <property type="entry name" value="VQ MOTIF-CONTAINING PROTEIN 33"/>
    <property type="match status" value="1"/>
</dbReference>
<feature type="region of interest" description="Disordered" evidence="4">
    <location>
        <begin position="81"/>
        <end position="103"/>
    </location>
</feature>
<evidence type="ECO:0000256" key="1">
    <source>
        <dbReference type="ARBA" id="ARBA00004123"/>
    </source>
</evidence>
<dbReference type="AlphaFoldDB" id="A0A2I4GKT3"/>
<dbReference type="GeneID" id="109008748"/>
<sequence length="152" mass="16957">MENTSKLQERENPSSINSPARNVINDVSNSSSNSNGLQNPTPPLIPKAIPRSDSNPYPTTFVQADTSTFKQVVHMLTGSLETAKPSSKLNQAPSKNHSIPPIRTTQNKQQGFKLYERRNNLKISLMINTFMPNFSHNPENERAASFFHCNGF</sequence>
<proteinExistence type="predicted"/>
<keyword evidence="2" id="KW-0597">Phosphoprotein</keyword>
<name>A0A2I4GKT3_JUGRE</name>
<evidence type="ECO:0000256" key="4">
    <source>
        <dbReference type="SAM" id="MobiDB-lite"/>
    </source>
</evidence>
<reference evidence="6" key="1">
    <citation type="submission" date="2025-08" db="UniProtKB">
        <authorList>
            <consortium name="RefSeq"/>
        </authorList>
    </citation>
    <scope>IDENTIFICATION</scope>
    <source>
        <tissue evidence="6">Leaves</tissue>
    </source>
</reference>
<dbReference type="Pfam" id="PF05678">
    <property type="entry name" value="VQ"/>
    <property type="match status" value="1"/>
</dbReference>
<accession>A0A2I4GKT3</accession>
<dbReference type="GO" id="GO:0005634">
    <property type="term" value="C:nucleus"/>
    <property type="evidence" value="ECO:0007669"/>
    <property type="project" value="UniProtKB-SubCell"/>
</dbReference>
<comment type="subcellular location">
    <subcellularLocation>
        <location evidence="1">Nucleus</location>
    </subcellularLocation>
</comment>
<dbReference type="Proteomes" id="UP000235220">
    <property type="component" value="Chromosome 6"/>
</dbReference>
<keyword evidence="5" id="KW-1185">Reference proteome</keyword>
<feature type="region of interest" description="Disordered" evidence="4">
    <location>
        <begin position="1"/>
        <end position="59"/>
    </location>
</feature>
<dbReference type="InterPro" id="IPR008889">
    <property type="entry name" value="VQ"/>
</dbReference>
<dbReference type="InterPro" id="IPR039611">
    <property type="entry name" value="VQ_4/11/13/19/31/33"/>
</dbReference>
<gene>
    <name evidence="6" type="primary">LOC109008748</name>
</gene>
<organism evidence="5 6">
    <name type="scientific">Juglans regia</name>
    <name type="common">English walnut</name>
    <dbReference type="NCBI Taxonomy" id="51240"/>
    <lineage>
        <taxon>Eukaryota</taxon>
        <taxon>Viridiplantae</taxon>
        <taxon>Streptophyta</taxon>
        <taxon>Embryophyta</taxon>
        <taxon>Tracheophyta</taxon>
        <taxon>Spermatophyta</taxon>
        <taxon>Magnoliopsida</taxon>
        <taxon>eudicotyledons</taxon>
        <taxon>Gunneridae</taxon>
        <taxon>Pentapetalae</taxon>
        <taxon>rosids</taxon>
        <taxon>fabids</taxon>
        <taxon>Fagales</taxon>
        <taxon>Juglandaceae</taxon>
        <taxon>Juglans</taxon>
    </lineage>
</organism>
<evidence type="ECO:0000313" key="6">
    <source>
        <dbReference type="RefSeq" id="XP_018844507.1"/>
    </source>
</evidence>
<keyword evidence="3" id="KW-0539">Nucleus</keyword>
<evidence type="ECO:0000256" key="2">
    <source>
        <dbReference type="ARBA" id="ARBA00022553"/>
    </source>
</evidence>
<dbReference type="Gramene" id="Jr06_11190_p1">
    <property type="protein sequence ID" value="cds.Jr06_11190_p1"/>
    <property type="gene ID" value="Jr06_11190"/>
</dbReference>
<dbReference type="OrthoDB" id="784396at2759"/>